<dbReference type="PANTHER" id="PTHR47755:SF1">
    <property type="entry name" value="CELL DIVISION PROTEIN FTSX"/>
    <property type="match status" value="1"/>
</dbReference>
<dbReference type="GO" id="GO:0005886">
    <property type="term" value="C:plasma membrane"/>
    <property type="evidence" value="ECO:0007669"/>
    <property type="project" value="UniProtKB-SubCell"/>
</dbReference>
<comment type="similarity">
    <text evidence="3 12">Belongs to the ABC-4 integral membrane protein family. FtsX subfamily.</text>
</comment>
<evidence type="ECO:0000313" key="17">
    <source>
        <dbReference type="Proteomes" id="UP000660611"/>
    </source>
</evidence>
<evidence type="ECO:0000256" key="11">
    <source>
        <dbReference type="ARBA" id="ARBA00023306"/>
    </source>
</evidence>
<evidence type="ECO:0000313" key="16">
    <source>
        <dbReference type="EMBL" id="GIG43535.1"/>
    </source>
</evidence>
<comment type="function">
    <text evidence="1">Part of the ABC transporter FtsEX involved in cellular division.</text>
</comment>
<dbReference type="Pfam" id="PF18075">
    <property type="entry name" value="FtsX_ECD"/>
    <property type="match status" value="1"/>
</dbReference>
<feature type="transmembrane region" description="Helical" evidence="13">
    <location>
        <begin position="214"/>
        <end position="242"/>
    </location>
</feature>
<evidence type="ECO:0000259" key="14">
    <source>
        <dbReference type="Pfam" id="PF02687"/>
    </source>
</evidence>
<evidence type="ECO:0000256" key="8">
    <source>
        <dbReference type="ARBA" id="ARBA00022692"/>
    </source>
</evidence>
<name>A0A919PJ92_9ACTN</name>
<dbReference type="EMBL" id="BONQ01000025">
    <property type="protein sequence ID" value="GIG43535.1"/>
    <property type="molecule type" value="Genomic_DNA"/>
</dbReference>
<organism evidence="16 17">
    <name type="scientific">Dactylosporangium siamense</name>
    <dbReference type="NCBI Taxonomy" id="685454"/>
    <lineage>
        <taxon>Bacteria</taxon>
        <taxon>Bacillati</taxon>
        <taxon>Actinomycetota</taxon>
        <taxon>Actinomycetes</taxon>
        <taxon>Micromonosporales</taxon>
        <taxon>Micromonosporaceae</taxon>
        <taxon>Dactylosporangium</taxon>
    </lineage>
</organism>
<evidence type="ECO:0000256" key="5">
    <source>
        <dbReference type="ARBA" id="ARBA00021907"/>
    </source>
</evidence>
<evidence type="ECO:0000256" key="10">
    <source>
        <dbReference type="ARBA" id="ARBA00023136"/>
    </source>
</evidence>
<dbReference type="InterPro" id="IPR004513">
    <property type="entry name" value="FtsX"/>
</dbReference>
<dbReference type="AlphaFoldDB" id="A0A919PJ92"/>
<evidence type="ECO:0000256" key="12">
    <source>
        <dbReference type="PIRNR" id="PIRNR003097"/>
    </source>
</evidence>
<dbReference type="InterPro" id="IPR003838">
    <property type="entry name" value="ABC3_permease_C"/>
</dbReference>
<comment type="subunit">
    <text evidence="4">Forms a membrane-associated complex with FtsE.</text>
</comment>
<gene>
    <name evidence="16" type="primary">ftsX</name>
    <name evidence="16" type="ORF">Dsi01nite_015760</name>
</gene>
<proteinExistence type="inferred from homology"/>
<dbReference type="InterPro" id="IPR047929">
    <property type="entry name" value="FtsX_actino"/>
</dbReference>
<evidence type="ECO:0000259" key="15">
    <source>
        <dbReference type="Pfam" id="PF18075"/>
    </source>
</evidence>
<feature type="domain" description="FtsX extracellular" evidence="15">
    <location>
        <begin position="56"/>
        <end position="148"/>
    </location>
</feature>
<sequence length="291" mass="32108">MRLKYVLSEVLTGLWRNVTMTIAMIITMTVSLTMLGASLLLFFQVNKMEDFFYQRVEVSIFLKADVTDEQRDGIKSALDGSALVKEVTYESRDDAWKRFQTQFKDAPDLVNATKKESLPESYRVKLKDPTKVKELTAEVGTMPGVSDVVDQQELLKKVFELLGALQTLALTVAIIQGAAALLLVANTIQVAAYSKRREVAVMKLVGASNWFIQLPFVLEAVFAGLLGALLAFGGLVAAKFFFIDGSLKALANVLLPIDWSSIWLMLPVLCGAGGLVSAITAWITLRFYVRV</sequence>
<evidence type="ECO:0000256" key="2">
    <source>
        <dbReference type="ARBA" id="ARBA00004651"/>
    </source>
</evidence>
<evidence type="ECO:0000256" key="13">
    <source>
        <dbReference type="SAM" id="Phobius"/>
    </source>
</evidence>
<protein>
    <recommendedName>
        <fullName evidence="5 12">Cell division protein FtsX</fullName>
    </recommendedName>
</protein>
<keyword evidence="11 12" id="KW-0131">Cell cycle</keyword>
<evidence type="ECO:0000256" key="3">
    <source>
        <dbReference type="ARBA" id="ARBA00007379"/>
    </source>
</evidence>
<evidence type="ECO:0000256" key="4">
    <source>
        <dbReference type="ARBA" id="ARBA00011160"/>
    </source>
</evidence>
<keyword evidence="7 12" id="KW-0132">Cell division</keyword>
<dbReference type="RefSeq" id="WP_203845402.1">
    <property type="nucleotide sequence ID" value="NZ_BAAAVW010000004.1"/>
</dbReference>
<feature type="domain" description="ABC3 transporter permease C-terminal" evidence="14">
    <location>
        <begin position="172"/>
        <end position="286"/>
    </location>
</feature>
<evidence type="ECO:0000256" key="9">
    <source>
        <dbReference type="ARBA" id="ARBA00022989"/>
    </source>
</evidence>
<keyword evidence="6 12" id="KW-1003">Cell membrane</keyword>
<dbReference type="NCBIfam" id="NF038346">
    <property type="entry name" value="FtsX_actino"/>
    <property type="match status" value="1"/>
</dbReference>
<dbReference type="PIRSF" id="PIRSF003097">
    <property type="entry name" value="FtsX"/>
    <property type="match status" value="1"/>
</dbReference>
<keyword evidence="8 13" id="KW-0812">Transmembrane</keyword>
<accession>A0A919PJ92</accession>
<dbReference type="Proteomes" id="UP000660611">
    <property type="component" value="Unassembled WGS sequence"/>
</dbReference>
<feature type="transmembrane region" description="Helical" evidence="13">
    <location>
        <begin position="262"/>
        <end position="285"/>
    </location>
</feature>
<evidence type="ECO:0000256" key="6">
    <source>
        <dbReference type="ARBA" id="ARBA00022475"/>
    </source>
</evidence>
<keyword evidence="10 12" id="KW-0472">Membrane</keyword>
<feature type="transmembrane region" description="Helical" evidence="13">
    <location>
        <begin position="21"/>
        <end position="43"/>
    </location>
</feature>
<dbReference type="InterPro" id="IPR040690">
    <property type="entry name" value="FtsX_ECD"/>
</dbReference>
<keyword evidence="17" id="KW-1185">Reference proteome</keyword>
<dbReference type="Pfam" id="PF02687">
    <property type="entry name" value="FtsX"/>
    <property type="match status" value="1"/>
</dbReference>
<dbReference type="PANTHER" id="PTHR47755">
    <property type="entry name" value="CELL DIVISION PROTEIN FTSX"/>
    <property type="match status" value="1"/>
</dbReference>
<feature type="transmembrane region" description="Helical" evidence="13">
    <location>
        <begin position="168"/>
        <end position="193"/>
    </location>
</feature>
<evidence type="ECO:0000256" key="7">
    <source>
        <dbReference type="ARBA" id="ARBA00022618"/>
    </source>
</evidence>
<keyword evidence="9 13" id="KW-1133">Transmembrane helix</keyword>
<reference evidence="16" key="1">
    <citation type="submission" date="2021-01" db="EMBL/GenBank/DDBJ databases">
        <title>Whole genome shotgun sequence of Dactylosporangium siamense NBRC 106093.</title>
        <authorList>
            <person name="Komaki H."/>
            <person name="Tamura T."/>
        </authorList>
    </citation>
    <scope>NUCLEOTIDE SEQUENCE</scope>
    <source>
        <strain evidence="16">NBRC 106093</strain>
    </source>
</reference>
<comment type="subcellular location">
    <subcellularLocation>
        <location evidence="2">Cell membrane</location>
        <topology evidence="2">Multi-pass membrane protein</topology>
    </subcellularLocation>
</comment>
<dbReference type="GO" id="GO:0051301">
    <property type="term" value="P:cell division"/>
    <property type="evidence" value="ECO:0007669"/>
    <property type="project" value="UniProtKB-KW"/>
</dbReference>
<dbReference type="Gene3D" id="3.30.70.3040">
    <property type="match status" value="1"/>
</dbReference>
<evidence type="ECO:0000256" key="1">
    <source>
        <dbReference type="ARBA" id="ARBA00003552"/>
    </source>
</evidence>
<comment type="caution">
    <text evidence="16">The sequence shown here is derived from an EMBL/GenBank/DDBJ whole genome shotgun (WGS) entry which is preliminary data.</text>
</comment>